<protein>
    <submittedName>
        <fullName evidence="1">Uncharacterized protein</fullName>
    </submittedName>
</protein>
<proteinExistence type="predicted"/>
<evidence type="ECO:0000313" key="2">
    <source>
        <dbReference type="Proteomes" id="UP001651158"/>
    </source>
</evidence>
<gene>
    <name evidence="1" type="ORF">TcWFU_003710</name>
</gene>
<keyword evidence="2" id="KW-1185">Reference proteome</keyword>
<accession>A0ABR4Q863</accession>
<comment type="caution">
    <text evidence="1">The sequence shown here is derived from an EMBL/GenBank/DDBJ whole genome shotgun (WGS) entry which is preliminary data.</text>
</comment>
<evidence type="ECO:0000313" key="1">
    <source>
        <dbReference type="EMBL" id="KAL5105746.1"/>
    </source>
</evidence>
<organism evidence="1 2">
    <name type="scientific">Taenia crassiceps</name>
    <dbReference type="NCBI Taxonomy" id="6207"/>
    <lineage>
        <taxon>Eukaryota</taxon>
        <taxon>Metazoa</taxon>
        <taxon>Spiralia</taxon>
        <taxon>Lophotrochozoa</taxon>
        <taxon>Platyhelminthes</taxon>
        <taxon>Cestoda</taxon>
        <taxon>Eucestoda</taxon>
        <taxon>Cyclophyllidea</taxon>
        <taxon>Taeniidae</taxon>
        <taxon>Taenia</taxon>
    </lineage>
</organism>
<dbReference type="Proteomes" id="UP001651158">
    <property type="component" value="Unassembled WGS sequence"/>
</dbReference>
<reference evidence="1 2" key="1">
    <citation type="journal article" date="2022" name="Front. Cell. Infect. Microbiol.">
        <title>The Genomes of Two Strains of Taenia crassiceps the Animal Model for the Study of Human Cysticercosis.</title>
        <authorList>
            <person name="Bobes R.J."/>
            <person name="Estrada K."/>
            <person name="Rios-Valencia D.G."/>
            <person name="Calderon-Gallegos A."/>
            <person name="de la Torre P."/>
            <person name="Carrero J.C."/>
            <person name="Sanchez-Flores A."/>
            <person name="Laclette J.P."/>
        </authorList>
    </citation>
    <scope>NUCLEOTIDE SEQUENCE [LARGE SCALE GENOMIC DNA]</scope>
    <source>
        <strain evidence="1">WFUcys</strain>
    </source>
</reference>
<dbReference type="EMBL" id="JAKROA010000007">
    <property type="protein sequence ID" value="KAL5105746.1"/>
    <property type="molecule type" value="Genomic_DNA"/>
</dbReference>
<sequence>MHSFPSHQTVAAPATILRILQTRSKLSTRQRLLQSIELNCVTSHIATGCVFLGHQTHQDNVEESSLPNRTLEIKRLCQ</sequence>
<name>A0ABR4Q863_9CEST</name>